<dbReference type="STRING" id="1218108.GCA_000382425_01536"/>
<dbReference type="Pfam" id="PF12327">
    <property type="entry name" value="FtsZ_C"/>
    <property type="match status" value="1"/>
</dbReference>
<dbReference type="PROSITE" id="PS01135">
    <property type="entry name" value="FTSZ_2"/>
    <property type="match status" value="1"/>
</dbReference>
<feature type="compositionally biased region" description="Polar residues" evidence="7">
    <location>
        <begin position="478"/>
        <end position="491"/>
    </location>
</feature>
<evidence type="ECO:0000256" key="5">
    <source>
        <dbReference type="NCBIfam" id="TIGR00065"/>
    </source>
</evidence>
<dbReference type="EMBL" id="BJXC01000004">
    <property type="protein sequence ID" value="GEM51015.1"/>
    <property type="molecule type" value="Genomic_DNA"/>
</dbReference>
<dbReference type="CDD" id="cd02201">
    <property type="entry name" value="FtsZ_type1"/>
    <property type="match status" value="1"/>
</dbReference>
<evidence type="ECO:0000313" key="11">
    <source>
        <dbReference type="Proteomes" id="UP000321245"/>
    </source>
</evidence>
<dbReference type="SMART" id="SM00865">
    <property type="entry name" value="Tubulin_C"/>
    <property type="match status" value="1"/>
</dbReference>
<dbReference type="FunFam" id="3.40.50.1440:FF:000001">
    <property type="entry name" value="Cell division protein FtsZ"/>
    <property type="match status" value="1"/>
</dbReference>
<feature type="compositionally biased region" description="Polar residues" evidence="7">
    <location>
        <begin position="408"/>
        <end position="420"/>
    </location>
</feature>
<dbReference type="GO" id="GO:0043093">
    <property type="term" value="P:FtsZ-dependent cytokinesis"/>
    <property type="evidence" value="ECO:0007669"/>
    <property type="project" value="UniProtKB-UniRule"/>
</dbReference>
<feature type="region of interest" description="Disordered" evidence="7">
    <location>
        <begin position="370"/>
        <end position="396"/>
    </location>
</feature>
<sequence length="620" mass="68176">MSDMLTGDIVFNLPKSRSQAIKVIGVGGGGSNAVNYMFEQGIAGVEFVICNTDSQALANSPVPTRIQLGQAITEGLGAGANPEVGEQSAIESMDDVKAVLDEGTKMVFITAGMGGGTGTGAAPVIAGIAKEMDILTVGIVTAPFFFEGRMRLEQAEKGIEKLRQNVDSLIVINNDKLRELYGNLGFKNGFSKADEVLTTAAKGIAEVITQHYAMNIDLRDARTVLKNSGTAIMGSAQGSGENKAKDAISSALDSPLLNNNKITGARNVLLLILSGNNEITMDEIGIINDYIQQEAGNSANIIMGIGEDLDLGDSISVTVVATGFPTEDQAYTGKEEQKIVHTLEEEQPINKTLSVDQPFVNRVKPMTLDFGRSNASTQAPQTSQQNQMPEAPQNNYRDADINQSFQQQSYHNTPEQSFEENNAPKRYVLDDIEDEPVQEKRSYDDFEPRLKSDFNRPQERTNDVTNNNQSYHSYSNHVASEQSNYPQNNYTGYKAPKNEGYGNVEPVQSNVSHSTVPQPEQVQVQVAVDPFNQPIEESNDTELNNMIEERRNRLKQFNFKFNNTMTNSQVDEYEAIPAYKRQGLNLTDRQDNQSSDFSVGTNRNNETQIRPNNFLHDNVD</sequence>
<protein>
    <recommendedName>
        <fullName evidence="4 5">Cell division protein FtsZ</fullName>
    </recommendedName>
</protein>
<evidence type="ECO:0000256" key="2">
    <source>
        <dbReference type="ARBA" id="ARBA00022741"/>
    </source>
</evidence>
<proteinExistence type="inferred from homology"/>
<feature type="region of interest" description="Disordered" evidence="7">
    <location>
        <begin position="584"/>
        <end position="620"/>
    </location>
</feature>
<dbReference type="InterPro" id="IPR020805">
    <property type="entry name" value="Cell_div_FtsZ_CS"/>
</dbReference>
<keyword evidence="3 4" id="KW-0342">GTP-binding</keyword>
<comment type="subcellular location">
    <subcellularLocation>
        <location evidence="4">Cytoplasm</location>
    </subcellularLocation>
    <text evidence="4">Assembles at midcell at the inner surface of the cytoplasmic membrane.</text>
</comment>
<dbReference type="InterPro" id="IPR045061">
    <property type="entry name" value="FtsZ/CetZ"/>
</dbReference>
<dbReference type="InterPro" id="IPR036525">
    <property type="entry name" value="Tubulin/FtsZ_GTPase_sf"/>
</dbReference>
<dbReference type="AlphaFoldDB" id="A0A511NDY5"/>
<evidence type="ECO:0000256" key="7">
    <source>
        <dbReference type="SAM" id="MobiDB-lite"/>
    </source>
</evidence>
<feature type="binding site" evidence="4">
    <location>
        <position position="151"/>
    </location>
    <ligand>
        <name>GTP</name>
        <dbReference type="ChEBI" id="CHEBI:37565"/>
    </ligand>
</feature>
<evidence type="ECO:0000256" key="6">
    <source>
        <dbReference type="RuleBase" id="RU000631"/>
    </source>
</evidence>
<feature type="region of interest" description="Disordered" evidence="7">
    <location>
        <begin position="408"/>
        <end position="500"/>
    </location>
</feature>
<feature type="domain" description="Tubulin/FtsZ GTPase" evidence="8">
    <location>
        <begin position="20"/>
        <end position="212"/>
    </location>
</feature>
<dbReference type="Pfam" id="PF00091">
    <property type="entry name" value="Tubulin"/>
    <property type="match status" value="1"/>
</dbReference>
<evidence type="ECO:0000259" key="8">
    <source>
        <dbReference type="SMART" id="SM00864"/>
    </source>
</evidence>
<dbReference type="GO" id="GO:0000917">
    <property type="term" value="P:division septum assembly"/>
    <property type="evidence" value="ECO:0007669"/>
    <property type="project" value="UniProtKB-KW"/>
</dbReference>
<dbReference type="Proteomes" id="UP000321245">
    <property type="component" value="Unassembled WGS sequence"/>
</dbReference>
<feature type="compositionally biased region" description="Low complexity" evidence="7">
    <location>
        <begin position="466"/>
        <end position="477"/>
    </location>
</feature>
<dbReference type="InterPro" id="IPR037103">
    <property type="entry name" value="Tubulin/FtsZ-like_C"/>
</dbReference>
<dbReference type="PRINTS" id="PR00423">
    <property type="entry name" value="CELLDVISFTSZ"/>
</dbReference>
<dbReference type="InterPro" id="IPR008280">
    <property type="entry name" value="Tub_FtsZ_C"/>
</dbReference>
<comment type="caution">
    <text evidence="10">The sequence shown here is derived from an EMBL/GenBank/DDBJ whole genome shotgun (WGS) entry which is preliminary data.</text>
</comment>
<feature type="compositionally biased region" description="Polar residues" evidence="7">
    <location>
        <begin position="373"/>
        <end position="396"/>
    </location>
</feature>
<dbReference type="GO" id="GO:0005525">
    <property type="term" value="F:GTP binding"/>
    <property type="evidence" value="ECO:0007669"/>
    <property type="project" value="UniProtKB-UniRule"/>
</dbReference>
<dbReference type="NCBIfam" id="TIGR00065">
    <property type="entry name" value="ftsZ"/>
    <property type="match status" value="1"/>
</dbReference>
<dbReference type="GO" id="GO:0003924">
    <property type="term" value="F:GTPase activity"/>
    <property type="evidence" value="ECO:0007669"/>
    <property type="project" value="UniProtKB-UniRule"/>
</dbReference>
<dbReference type="InterPro" id="IPR018316">
    <property type="entry name" value="Tubulin/FtsZ_2-layer-sand-dom"/>
</dbReference>
<dbReference type="HAMAP" id="MF_00909">
    <property type="entry name" value="FtsZ"/>
    <property type="match status" value="1"/>
</dbReference>
<comment type="subunit">
    <text evidence="4">Homodimer. Polymerizes to form a dynamic ring structure in a strictly GTP-dependent manner. Interacts directly with several other division proteins.</text>
</comment>
<keyword evidence="4" id="KW-0963">Cytoplasm</keyword>
<feature type="binding site" evidence="4">
    <location>
        <begin position="28"/>
        <end position="32"/>
    </location>
    <ligand>
        <name>GTP</name>
        <dbReference type="ChEBI" id="CHEBI:37565"/>
    </ligand>
</feature>
<dbReference type="GO" id="GO:0005737">
    <property type="term" value="C:cytoplasm"/>
    <property type="evidence" value="ECO:0007669"/>
    <property type="project" value="UniProtKB-SubCell"/>
</dbReference>
<dbReference type="Gene3D" id="3.30.1330.20">
    <property type="entry name" value="Tubulin/FtsZ, C-terminal domain"/>
    <property type="match status" value="1"/>
</dbReference>
<dbReference type="SUPFAM" id="SSF55307">
    <property type="entry name" value="Tubulin C-terminal domain-like"/>
    <property type="match status" value="1"/>
</dbReference>
<evidence type="ECO:0000256" key="4">
    <source>
        <dbReference type="HAMAP-Rule" id="MF_00909"/>
    </source>
</evidence>
<dbReference type="SMART" id="SM00864">
    <property type="entry name" value="Tubulin"/>
    <property type="match status" value="1"/>
</dbReference>
<feature type="binding site" evidence="4">
    <location>
        <position position="194"/>
    </location>
    <ligand>
        <name>GTP</name>
        <dbReference type="ChEBI" id="CHEBI:37565"/>
    </ligand>
</feature>
<dbReference type="OrthoDB" id="9813375at2"/>
<evidence type="ECO:0000256" key="3">
    <source>
        <dbReference type="ARBA" id="ARBA00023134"/>
    </source>
</evidence>
<dbReference type="GO" id="GO:0032153">
    <property type="term" value="C:cell division site"/>
    <property type="evidence" value="ECO:0007669"/>
    <property type="project" value="UniProtKB-UniRule"/>
</dbReference>
<dbReference type="Gene3D" id="3.40.50.1440">
    <property type="entry name" value="Tubulin/FtsZ, GTPase domain"/>
    <property type="match status" value="1"/>
</dbReference>
<keyword evidence="4 6" id="KW-0131">Cell cycle</keyword>
<feature type="binding site" evidence="4">
    <location>
        <begin position="116"/>
        <end position="118"/>
    </location>
    <ligand>
        <name>GTP</name>
        <dbReference type="ChEBI" id="CHEBI:37565"/>
    </ligand>
</feature>
<evidence type="ECO:0000313" key="10">
    <source>
        <dbReference type="EMBL" id="GEM51015.1"/>
    </source>
</evidence>
<comment type="similarity">
    <text evidence="1 4 6">Belongs to the FtsZ family.</text>
</comment>
<keyword evidence="4 6" id="KW-0132">Cell division</keyword>
<dbReference type="InterPro" id="IPR003008">
    <property type="entry name" value="Tubulin_FtsZ_GTPase"/>
</dbReference>
<organism evidence="10 11">
    <name type="scientific">Empedobacter brevis NBRC 14943 = ATCC 43319</name>
    <dbReference type="NCBI Taxonomy" id="1218108"/>
    <lineage>
        <taxon>Bacteria</taxon>
        <taxon>Pseudomonadati</taxon>
        <taxon>Bacteroidota</taxon>
        <taxon>Flavobacteriia</taxon>
        <taxon>Flavobacteriales</taxon>
        <taxon>Weeksellaceae</taxon>
        <taxon>Empedobacter</taxon>
    </lineage>
</organism>
<dbReference type="InterPro" id="IPR000158">
    <property type="entry name" value="Cell_div_FtsZ"/>
</dbReference>
<evidence type="ECO:0000259" key="9">
    <source>
        <dbReference type="SMART" id="SM00865"/>
    </source>
</evidence>
<dbReference type="InterPro" id="IPR024757">
    <property type="entry name" value="FtsZ_C"/>
</dbReference>
<name>A0A511NDY5_9FLAO</name>
<comment type="function">
    <text evidence="4 6">Essential cell division protein that forms a contractile ring structure (Z ring) at the future cell division site. The regulation of the ring assembly controls the timing and the location of cell division. One of the functions of the FtsZ ring is to recruit other cell division proteins to the septum to produce a new cell wall between the dividing cells. Binds GTP and shows GTPase activity.</text>
</comment>
<dbReference type="PROSITE" id="PS01134">
    <property type="entry name" value="FTSZ_1"/>
    <property type="match status" value="1"/>
</dbReference>
<dbReference type="PANTHER" id="PTHR30314">
    <property type="entry name" value="CELL DIVISION PROTEIN FTSZ-RELATED"/>
    <property type="match status" value="1"/>
</dbReference>
<dbReference type="PANTHER" id="PTHR30314:SF3">
    <property type="entry name" value="MITOCHONDRIAL DIVISION PROTEIN FSZA"/>
    <property type="match status" value="1"/>
</dbReference>
<feature type="domain" description="Tubulin/FtsZ 2-layer sandwich" evidence="9">
    <location>
        <begin position="214"/>
        <end position="333"/>
    </location>
</feature>
<dbReference type="SUPFAM" id="SSF52490">
    <property type="entry name" value="Tubulin nucleotide-binding domain-like"/>
    <property type="match status" value="1"/>
</dbReference>
<gene>
    <name evidence="4 10" type="primary">ftsZ</name>
    <name evidence="10" type="ORF">EB1_08050</name>
</gene>
<accession>A0A511NDY5</accession>
<feature type="compositionally biased region" description="Basic and acidic residues" evidence="7">
    <location>
        <begin position="437"/>
        <end position="462"/>
    </location>
</feature>
<keyword evidence="2 4" id="KW-0547">Nucleotide-binding</keyword>
<keyword evidence="11" id="KW-1185">Reference proteome</keyword>
<dbReference type="GO" id="GO:0051258">
    <property type="term" value="P:protein polymerization"/>
    <property type="evidence" value="ECO:0007669"/>
    <property type="project" value="UniProtKB-UniRule"/>
</dbReference>
<reference evidence="10 11" key="1">
    <citation type="submission" date="2019-07" db="EMBL/GenBank/DDBJ databases">
        <title>Whole genome shotgun sequence of Empedobacter brevis NBRC 14943.</title>
        <authorList>
            <person name="Hosoyama A."/>
            <person name="Uohara A."/>
            <person name="Ohji S."/>
            <person name="Ichikawa N."/>
        </authorList>
    </citation>
    <scope>NUCLEOTIDE SEQUENCE [LARGE SCALE GENOMIC DNA]</scope>
    <source>
        <strain evidence="10 11">NBRC 14943</strain>
    </source>
</reference>
<evidence type="ECO:0000256" key="1">
    <source>
        <dbReference type="ARBA" id="ARBA00009690"/>
    </source>
</evidence>
<feature type="compositionally biased region" description="Polar residues" evidence="7">
    <location>
        <begin position="584"/>
        <end position="611"/>
    </location>
</feature>
<keyword evidence="4 6" id="KW-0717">Septation</keyword>
<feature type="binding site" evidence="4">
    <location>
        <position position="147"/>
    </location>
    <ligand>
        <name>GTP</name>
        <dbReference type="ChEBI" id="CHEBI:37565"/>
    </ligand>
</feature>